<dbReference type="GO" id="GO:0042030">
    <property type="term" value="F:ATPase inhibitor activity"/>
    <property type="evidence" value="ECO:0007669"/>
    <property type="project" value="InterPro"/>
</dbReference>
<evidence type="ECO:0000313" key="7">
    <source>
        <dbReference type="Proteomes" id="UP000694255"/>
    </source>
</evidence>
<dbReference type="GeneID" id="73472555"/>
<evidence type="ECO:0000256" key="2">
    <source>
        <dbReference type="ARBA" id="ARBA00010901"/>
    </source>
</evidence>
<dbReference type="InterPro" id="IPR007648">
    <property type="entry name" value="ATPase_inhibitor_mt"/>
</dbReference>
<comment type="similarity">
    <text evidence="2 4">Belongs to the ATPase inhibitor family.</text>
</comment>
<feature type="coiled-coil region" evidence="5">
    <location>
        <begin position="51"/>
        <end position="85"/>
    </location>
</feature>
<sequence length="86" mass="10062">MLSQITKRSITRTSFIRNFSISRIAMTEGAIPQGSDAFAEKERAVENLYIRKHEAEQLKELKKKLEQQKETIEKLEKELEQSSHKE</sequence>
<accession>A0A8J5QDQ5</accession>
<evidence type="ECO:0000256" key="3">
    <source>
        <dbReference type="ARBA" id="ARBA00023128"/>
    </source>
</evidence>
<dbReference type="GO" id="GO:0005739">
    <property type="term" value="C:mitochondrion"/>
    <property type="evidence" value="ECO:0007669"/>
    <property type="project" value="UniProtKB-SubCell"/>
</dbReference>
<evidence type="ECO:0000256" key="4">
    <source>
        <dbReference type="RuleBase" id="RU368087"/>
    </source>
</evidence>
<comment type="caution">
    <text evidence="6">The sequence shown here is derived from an EMBL/GenBank/DDBJ whole genome shotgun (WGS) entry which is preliminary data.</text>
</comment>
<comment type="function">
    <text evidence="4">Inhibits the enzyme activity of ATPase.</text>
</comment>
<reference evidence="6 7" key="1">
    <citation type="journal article" date="2021" name="DNA Res.">
        <title>Genome analysis of Candida subhashii reveals its hybrid nature and dual mitochondrial genome conformations.</title>
        <authorList>
            <person name="Mixao V."/>
            <person name="Hegedusova E."/>
            <person name="Saus E."/>
            <person name="Pryszcz L.P."/>
            <person name="Cillingova A."/>
            <person name="Nosek J."/>
            <person name="Gabaldon T."/>
        </authorList>
    </citation>
    <scope>NUCLEOTIDE SEQUENCE [LARGE SCALE GENOMIC DNA]</scope>
    <source>
        <strain evidence="6 7">CBS 10753</strain>
    </source>
</reference>
<evidence type="ECO:0000256" key="5">
    <source>
        <dbReference type="SAM" id="Coils"/>
    </source>
</evidence>
<protein>
    <recommendedName>
        <fullName evidence="4">ATPase inhibitor, mitochondrial</fullName>
    </recommendedName>
</protein>
<gene>
    <name evidence="6" type="ORF">J8A68_005755</name>
</gene>
<dbReference type="Pfam" id="PF04568">
    <property type="entry name" value="IATP"/>
    <property type="match status" value="1"/>
</dbReference>
<dbReference type="EMBL" id="JAGSYN010000274">
    <property type="protein sequence ID" value="KAG7660793.1"/>
    <property type="molecule type" value="Genomic_DNA"/>
</dbReference>
<name>A0A8J5QDQ5_9ASCO</name>
<keyword evidence="7" id="KW-1185">Reference proteome</keyword>
<keyword evidence="5" id="KW-0175">Coiled coil</keyword>
<comment type="subcellular location">
    <subcellularLocation>
        <location evidence="1">Mitochondrion</location>
    </subcellularLocation>
</comment>
<proteinExistence type="inferred from homology"/>
<dbReference type="RefSeq" id="XP_049261026.1">
    <property type="nucleotide sequence ID" value="XM_049409855.1"/>
</dbReference>
<dbReference type="AlphaFoldDB" id="A0A8J5QDQ5"/>
<organism evidence="6 7">
    <name type="scientific">[Candida] subhashii</name>
    <dbReference type="NCBI Taxonomy" id="561895"/>
    <lineage>
        <taxon>Eukaryota</taxon>
        <taxon>Fungi</taxon>
        <taxon>Dikarya</taxon>
        <taxon>Ascomycota</taxon>
        <taxon>Saccharomycotina</taxon>
        <taxon>Pichiomycetes</taxon>
        <taxon>Debaryomycetaceae</taxon>
        <taxon>Spathaspora</taxon>
    </lineage>
</organism>
<evidence type="ECO:0000256" key="1">
    <source>
        <dbReference type="ARBA" id="ARBA00004173"/>
    </source>
</evidence>
<dbReference type="Proteomes" id="UP000694255">
    <property type="component" value="Unassembled WGS sequence"/>
</dbReference>
<evidence type="ECO:0000313" key="6">
    <source>
        <dbReference type="EMBL" id="KAG7660793.1"/>
    </source>
</evidence>
<dbReference type="OrthoDB" id="5532350at2759"/>
<keyword evidence="3" id="KW-0496">Mitochondrion</keyword>